<accession>A0A921MNS5</accession>
<evidence type="ECO:0000313" key="2">
    <source>
        <dbReference type="EMBL" id="HJG87675.1"/>
    </source>
</evidence>
<protein>
    <submittedName>
        <fullName evidence="2">Zinc dependent phospholipase C family protein</fullName>
    </submittedName>
</protein>
<dbReference type="AlphaFoldDB" id="A0A921MNS5"/>
<reference evidence="2" key="1">
    <citation type="journal article" date="2021" name="PeerJ">
        <title>Extensive microbial diversity within the chicken gut microbiome revealed by metagenomics and culture.</title>
        <authorList>
            <person name="Gilroy R."/>
            <person name="Ravi A."/>
            <person name="Getino M."/>
            <person name="Pursley I."/>
            <person name="Horton D.L."/>
            <person name="Alikhan N.F."/>
            <person name="Baker D."/>
            <person name="Gharbi K."/>
            <person name="Hall N."/>
            <person name="Watson M."/>
            <person name="Adriaenssens E.M."/>
            <person name="Foster-Nyarko E."/>
            <person name="Jarju S."/>
            <person name="Secka A."/>
            <person name="Antonio M."/>
            <person name="Oren A."/>
            <person name="Chaudhuri R.R."/>
            <person name="La Ragione R."/>
            <person name="Hildebrand F."/>
            <person name="Pallen M.J."/>
        </authorList>
    </citation>
    <scope>NUCLEOTIDE SEQUENCE</scope>
    <source>
        <strain evidence="2">CHK179-5677</strain>
    </source>
</reference>
<dbReference type="Pfam" id="PF00882">
    <property type="entry name" value="Zn_dep_PLPC"/>
    <property type="match status" value="1"/>
</dbReference>
<proteinExistence type="predicted"/>
<dbReference type="EMBL" id="DYUC01000117">
    <property type="protein sequence ID" value="HJG87675.1"/>
    <property type="molecule type" value="Genomic_DNA"/>
</dbReference>
<gene>
    <name evidence="2" type="ORF">K8V01_11770</name>
</gene>
<evidence type="ECO:0000259" key="1">
    <source>
        <dbReference type="Pfam" id="PF00882"/>
    </source>
</evidence>
<feature type="domain" description="Phospholipase C/D" evidence="1">
    <location>
        <begin position="6"/>
        <end position="136"/>
    </location>
</feature>
<sequence length="264" mass="29070">MPNYFTHLQFGGRVLSALPEPLRTRIAAQRAAFDVGCYGPDPLFFYHLLHDNPVRQVGLRMHKVSALPVFRRLARIISEDRPGGAGYAAGFLCHFALDAGCHGYIEARAAGGQTSHLRMEGEYDRLLMERAGIDPLRQTPLSRPRLRPEEMETIAGLYPGVTGRQFRESLASYRRVCRLQTLACRVGLSGAVDALSLRTPDKPDFRGAVLSRRAAGECAVSSTVLDRLVDQAVPQAVEKTGVLFRAAAGEAALDSWFDRDFSGR</sequence>
<organism evidence="2 3">
    <name type="scientific">Pseudoflavonifractor capillosus</name>
    <dbReference type="NCBI Taxonomy" id="106588"/>
    <lineage>
        <taxon>Bacteria</taxon>
        <taxon>Bacillati</taxon>
        <taxon>Bacillota</taxon>
        <taxon>Clostridia</taxon>
        <taxon>Eubacteriales</taxon>
        <taxon>Oscillospiraceae</taxon>
        <taxon>Pseudoflavonifractor</taxon>
    </lineage>
</organism>
<dbReference type="Proteomes" id="UP000760668">
    <property type="component" value="Unassembled WGS sequence"/>
</dbReference>
<evidence type="ECO:0000313" key="3">
    <source>
        <dbReference type="Proteomes" id="UP000760668"/>
    </source>
</evidence>
<dbReference type="RefSeq" id="WP_295369949.1">
    <property type="nucleotide sequence ID" value="NZ_DYUC01000117.1"/>
</dbReference>
<comment type="caution">
    <text evidence="2">The sequence shown here is derived from an EMBL/GenBank/DDBJ whole genome shotgun (WGS) entry which is preliminary data.</text>
</comment>
<reference evidence="2" key="2">
    <citation type="submission" date="2021-09" db="EMBL/GenBank/DDBJ databases">
        <authorList>
            <person name="Gilroy R."/>
        </authorList>
    </citation>
    <scope>NUCLEOTIDE SEQUENCE</scope>
    <source>
        <strain evidence="2">CHK179-5677</strain>
    </source>
</reference>
<name>A0A921MNS5_9FIRM</name>
<dbReference type="InterPro" id="IPR029002">
    <property type="entry name" value="PLPC/GPLD1"/>
</dbReference>